<sequence>MSGKKGMKHCSSVIIDDIIKLKSEGKTNKEIVELFGLANIKTVKNIVQLYNQKQRALAAGISPKRRGRTAKGYQITEDEKDNEIKRLKMENELLRSFLQLGGRR</sequence>
<proteinExistence type="predicted"/>
<accession>A0A1I4KG16</accession>
<evidence type="ECO:0000313" key="1">
    <source>
        <dbReference type="EMBL" id="SFL77589.1"/>
    </source>
</evidence>
<organism evidence="1 2">
    <name type="scientific">Pelosinus propionicus DSM 13327</name>
    <dbReference type="NCBI Taxonomy" id="1123291"/>
    <lineage>
        <taxon>Bacteria</taxon>
        <taxon>Bacillati</taxon>
        <taxon>Bacillota</taxon>
        <taxon>Negativicutes</taxon>
        <taxon>Selenomonadales</taxon>
        <taxon>Sporomusaceae</taxon>
        <taxon>Pelosinus</taxon>
    </lineage>
</organism>
<evidence type="ECO:0000313" key="2">
    <source>
        <dbReference type="Proteomes" id="UP000199520"/>
    </source>
</evidence>
<gene>
    <name evidence="1" type="ORF">SAMN04490355_101751</name>
</gene>
<dbReference type="EMBL" id="FOTS01000017">
    <property type="protein sequence ID" value="SFL77589.1"/>
    <property type="molecule type" value="Genomic_DNA"/>
</dbReference>
<dbReference type="AlphaFoldDB" id="A0A1I4KG16"/>
<name>A0A1I4KG16_9FIRM</name>
<dbReference type="Proteomes" id="UP000199520">
    <property type="component" value="Unassembled WGS sequence"/>
</dbReference>
<dbReference type="RefSeq" id="WP_245754922.1">
    <property type="nucleotide sequence ID" value="NZ_FOTS01000017.1"/>
</dbReference>
<evidence type="ECO:0008006" key="3">
    <source>
        <dbReference type="Google" id="ProtNLM"/>
    </source>
</evidence>
<reference evidence="2" key="1">
    <citation type="submission" date="2016-10" db="EMBL/GenBank/DDBJ databases">
        <authorList>
            <person name="Varghese N."/>
            <person name="Submissions S."/>
        </authorList>
    </citation>
    <scope>NUCLEOTIDE SEQUENCE [LARGE SCALE GENOMIC DNA]</scope>
    <source>
        <strain evidence="2">DSM 13327</strain>
    </source>
</reference>
<dbReference type="STRING" id="1123291.SAMN04490355_101751"/>
<protein>
    <recommendedName>
        <fullName evidence="3">Helix-turn-helix domain-containing protein</fullName>
    </recommendedName>
</protein>
<keyword evidence="2" id="KW-1185">Reference proteome</keyword>